<comment type="caution">
    <text evidence="9">The sequence shown here is derived from an EMBL/GenBank/DDBJ whole genome shotgun (WGS) entry which is preliminary data.</text>
</comment>
<keyword evidence="7" id="KW-1133">Transmembrane helix</keyword>
<dbReference type="SUPFAM" id="SSF55874">
    <property type="entry name" value="ATPase domain of HSP90 chaperone/DNA topoisomerase II/histidine kinase"/>
    <property type="match status" value="1"/>
</dbReference>
<feature type="transmembrane region" description="Helical" evidence="7">
    <location>
        <begin position="82"/>
        <end position="104"/>
    </location>
</feature>
<dbReference type="EC" id="2.7.13.3" evidence="2"/>
<dbReference type="Pfam" id="PF02518">
    <property type="entry name" value="HATPase_c"/>
    <property type="match status" value="1"/>
</dbReference>
<dbReference type="PANTHER" id="PTHR43711:SF1">
    <property type="entry name" value="HISTIDINE KINASE 1"/>
    <property type="match status" value="1"/>
</dbReference>
<dbReference type="STRING" id="1798325.A2834_00095"/>
<dbReference type="SMART" id="SM00387">
    <property type="entry name" value="HATPase_c"/>
    <property type="match status" value="1"/>
</dbReference>
<keyword evidence="5" id="KW-0418">Kinase</keyword>
<evidence type="ECO:0000256" key="7">
    <source>
        <dbReference type="SAM" id="Phobius"/>
    </source>
</evidence>
<dbReference type="InterPro" id="IPR036890">
    <property type="entry name" value="HATPase_C_sf"/>
</dbReference>
<dbReference type="PANTHER" id="PTHR43711">
    <property type="entry name" value="TWO-COMPONENT HISTIDINE KINASE"/>
    <property type="match status" value="1"/>
</dbReference>
<evidence type="ECO:0000256" key="2">
    <source>
        <dbReference type="ARBA" id="ARBA00012438"/>
    </source>
</evidence>
<sequence length="332" mass="37308">MKLYCHIRQSSKLKIKSNFYAILAYMMAKWTRSLNLKKVCWEYRVGLWQCPQFLFLIMGIIIILAILVTYIVASRYQEPEFAAITVLALTAILFTIGNLIVRAFETVALAARSKSEFISIMSHQLRSPLSAIKWQLDLLLTGNQQNPLETIYAQNERMIQSVNDLLEVNRIEDNDLILRPAPSLIKEMTQQVANEYKNFAAASNVGIEIEAEENIPKMLVDGERIKHVIGHLIDNAVRYSVGGGNVVINISAKGNKLIWKITDHGAGIPADDQKRVFDKFFRSNQALRYQTEGAGVGLFIAKAIIIKSGGDIGFSSLPNKGSTFWFSLPIKK</sequence>
<dbReference type="Gene3D" id="3.30.565.10">
    <property type="entry name" value="Histidine kinase-like ATPase, C-terminal domain"/>
    <property type="match status" value="1"/>
</dbReference>
<dbReference type="InterPro" id="IPR003661">
    <property type="entry name" value="HisK_dim/P_dom"/>
</dbReference>
<dbReference type="InterPro" id="IPR050736">
    <property type="entry name" value="Sensor_HK_Regulatory"/>
</dbReference>
<keyword evidence="4" id="KW-0808">Transferase</keyword>
<dbReference type="CDD" id="cd00075">
    <property type="entry name" value="HATPase"/>
    <property type="match status" value="1"/>
</dbReference>
<evidence type="ECO:0000256" key="5">
    <source>
        <dbReference type="ARBA" id="ARBA00022777"/>
    </source>
</evidence>
<dbReference type="EMBL" id="MFHD01000018">
    <property type="protein sequence ID" value="OGF62418.1"/>
    <property type="molecule type" value="Genomic_DNA"/>
</dbReference>
<feature type="domain" description="Histidine kinase" evidence="8">
    <location>
        <begin position="120"/>
        <end position="332"/>
    </location>
</feature>
<keyword evidence="7" id="KW-0812">Transmembrane</keyword>
<evidence type="ECO:0000256" key="6">
    <source>
        <dbReference type="ARBA" id="ARBA00023012"/>
    </source>
</evidence>
<dbReference type="PROSITE" id="PS50109">
    <property type="entry name" value="HIS_KIN"/>
    <property type="match status" value="1"/>
</dbReference>
<dbReference type="Gene3D" id="1.10.287.130">
    <property type="match status" value="1"/>
</dbReference>
<dbReference type="InterPro" id="IPR004358">
    <property type="entry name" value="Sig_transdc_His_kin-like_C"/>
</dbReference>
<keyword evidence="7" id="KW-0472">Membrane</keyword>
<reference evidence="9 10" key="1">
    <citation type="journal article" date="2016" name="Nat. Commun.">
        <title>Thousands of microbial genomes shed light on interconnected biogeochemical processes in an aquifer system.</title>
        <authorList>
            <person name="Anantharaman K."/>
            <person name="Brown C.T."/>
            <person name="Hug L.A."/>
            <person name="Sharon I."/>
            <person name="Castelle C.J."/>
            <person name="Probst A.J."/>
            <person name="Thomas B.C."/>
            <person name="Singh A."/>
            <person name="Wilkins M.J."/>
            <person name="Karaoz U."/>
            <person name="Brodie E.L."/>
            <person name="Williams K.H."/>
            <person name="Hubbard S.S."/>
            <person name="Banfield J.F."/>
        </authorList>
    </citation>
    <scope>NUCLEOTIDE SEQUENCE [LARGE SCALE GENOMIC DNA]</scope>
</reference>
<feature type="transmembrane region" description="Helical" evidence="7">
    <location>
        <begin position="53"/>
        <end position="76"/>
    </location>
</feature>
<dbReference type="PRINTS" id="PR00344">
    <property type="entry name" value="BCTRLSENSOR"/>
</dbReference>
<dbReference type="AlphaFoldDB" id="A0A1F5VGN7"/>
<dbReference type="FunFam" id="3.30.565.10:FF:000006">
    <property type="entry name" value="Sensor histidine kinase WalK"/>
    <property type="match status" value="1"/>
</dbReference>
<evidence type="ECO:0000256" key="1">
    <source>
        <dbReference type="ARBA" id="ARBA00000085"/>
    </source>
</evidence>
<dbReference type="CDD" id="cd00082">
    <property type="entry name" value="HisKA"/>
    <property type="match status" value="1"/>
</dbReference>
<gene>
    <name evidence="9" type="ORF">A2834_00095</name>
</gene>
<dbReference type="InterPro" id="IPR003594">
    <property type="entry name" value="HATPase_dom"/>
</dbReference>
<organism evidence="9 10">
    <name type="scientific">Candidatus Giovannonibacteria bacterium RIFCSPHIGHO2_01_FULL_45_23</name>
    <dbReference type="NCBI Taxonomy" id="1798325"/>
    <lineage>
        <taxon>Bacteria</taxon>
        <taxon>Candidatus Giovannoniibacteriota</taxon>
    </lineage>
</organism>
<evidence type="ECO:0000256" key="4">
    <source>
        <dbReference type="ARBA" id="ARBA00022679"/>
    </source>
</evidence>
<dbReference type="GO" id="GO:0000155">
    <property type="term" value="F:phosphorelay sensor kinase activity"/>
    <property type="evidence" value="ECO:0007669"/>
    <property type="project" value="InterPro"/>
</dbReference>
<keyword evidence="6" id="KW-0902">Two-component regulatory system</keyword>
<evidence type="ECO:0000313" key="10">
    <source>
        <dbReference type="Proteomes" id="UP000179251"/>
    </source>
</evidence>
<accession>A0A1F5VGN7</accession>
<dbReference type="SMART" id="SM00388">
    <property type="entry name" value="HisKA"/>
    <property type="match status" value="1"/>
</dbReference>
<proteinExistence type="predicted"/>
<dbReference type="InterPro" id="IPR005467">
    <property type="entry name" value="His_kinase_dom"/>
</dbReference>
<evidence type="ECO:0000259" key="8">
    <source>
        <dbReference type="PROSITE" id="PS50109"/>
    </source>
</evidence>
<dbReference type="Pfam" id="PF00512">
    <property type="entry name" value="HisKA"/>
    <property type="match status" value="1"/>
</dbReference>
<dbReference type="SUPFAM" id="SSF47384">
    <property type="entry name" value="Homodimeric domain of signal transducing histidine kinase"/>
    <property type="match status" value="1"/>
</dbReference>
<comment type="catalytic activity">
    <reaction evidence="1">
        <text>ATP + protein L-histidine = ADP + protein N-phospho-L-histidine.</text>
        <dbReference type="EC" id="2.7.13.3"/>
    </reaction>
</comment>
<name>A0A1F5VGN7_9BACT</name>
<dbReference type="Proteomes" id="UP000179251">
    <property type="component" value="Unassembled WGS sequence"/>
</dbReference>
<keyword evidence="3" id="KW-0597">Phosphoprotein</keyword>
<protein>
    <recommendedName>
        <fullName evidence="2">histidine kinase</fullName>
        <ecNumber evidence="2">2.7.13.3</ecNumber>
    </recommendedName>
</protein>
<dbReference type="InterPro" id="IPR036097">
    <property type="entry name" value="HisK_dim/P_sf"/>
</dbReference>
<evidence type="ECO:0000313" key="9">
    <source>
        <dbReference type="EMBL" id="OGF62418.1"/>
    </source>
</evidence>
<evidence type="ECO:0000256" key="3">
    <source>
        <dbReference type="ARBA" id="ARBA00022553"/>
    </source>
</evidence>